<organism evidence="1 2">
    <name type="scientific">Temnothorax curvispinosus</name>
    <dbReference type="NCBI Taxonomy" id="300111"/>
    <lineage>
        <taxon>Eukaryota</taxon>
        <taxon>Metazoa</taxon>
        <taxon>Ecdysozoa</taxon>
        <taxon>Arthropoda</taxon>
        <taxon>Hexapoda</taxon>
        <taxon>Insecta</taxon>
        <taxon>Pterygota</taxon>
        <taxon>Neoptera</taxon>
        <taxon>Endopterygota</taxon>
        <taxon>Hymenoptera</taxon>
        <taxon>Apocrita</taxon>
        <taxon>Aculeata</taxon>
        <taxon>Formicoidea</taxon>
        <taxon>Formicidae</taxon>
        <taxon>Myrmicinae</taxon>
        <taxon>Temnothorax</taxon>
    </lineage>
</organism>
<dbReference type="OrthoDB" id="7554180at2759"/>
<evidence type="ECO:0000313" key="1">
    <source>
        <dbReference type="Proteomes" id="UP000504618"/>
    </source>
</evidence>
<protein>
    <submittedName>
        <fullName evidence="2">Uncharacterized protein LOC112465034</fullName>
    </submittedName>
</protein>
<dbReference type="Gene3D" id="2.40.50.140">
    <property type="entry name" value="Nucleic acid-binding proteins"/>
    <property type="match status" value="1"/>
</dbReference>
<sequence length="182" mass="20688">MSTDTETDFDQGIFTDPKIDNVQQMENDLQNPLDLLISNEVLDNVKIYDSTVEIVGYVDGIESPRLVGDKQQYKFFKFFLNNANGRRVQVVAWNEEIKNVESIIIPNHIMHLDGVQARAPKHANFNNENVAYKLHIKSNSIINSLGKYEPTSSSSHGPIPILLKDVMNSSGYIRKPQMFIHI</sequence>
<gene>
    <name evidence="2" type="primary">LOC112465034</name>
</gene>
<dbReference type="SUPFAM" id="SSF50249">
    <property type="entry name" value="Nucleic acid-binding proteins"/>
    <property type="match status" value="1"/>
</dbReference>
<reference evidence="2" key="1">
    <citation type="submission" date="2025-08" db="UniProtKB">
        <authorList>
            <consortium name="RefSeq"/>
        </authorList>
    </citation>
    <scope>IDENTIFICATION</scope>
    <source>
        <tissue evidence="2">Whole body</tissue>
    </source>
</reference>
<proteinExistence type="predicted"/>
<dbReference type="Proteomes" id="UP000504618">
    <property type="component" value="Unplaced"/>
</dbReference>
<name>A0A6J1R5B8_9HYME</name>
<dbReference type="RefSeq" id="XP_024888161.1">
    <property type="nucleotide sequence ID" value="XM_025032393.1"/>
</dbReference>
<evidence type="ECO:0000313" key="2">
    <source>
        <dbReference type="RefSeq" id="XP_024888161.1"/>
    </source>
</evidence>
<accession>A0A6J1R5B8</accession>
<dbReference type="GeneID" id="112465034"/>
<keyword evidence="1" id="KW-1185">Reference proteome</keyword>
<dbReference type="InterPro" id="IPR012340">
    <property type="entry name" value="NA-bd_OB-fold"/>
</dbReference>
<dbReference type="AlphaFoldDB" id="A0A6J1R5B8"/>